<sequence length="145" mass="16511">MKIIQTILVALSLFLVACGGEDKPSGDEDTPGYTATLYFDALYNKNNINLALEHATPRLARIMRSYGTASQFTRNLVNMQFDEVTIEIDMTNASLREQYGDHAKVNMVFTGYFNGEKVDDMRSVQMLRKKGKWYIDKINPDPFAR</sequence>
<gene>
    <name evidence="1" type="ORF">HG263_00055</name>
</gene>
<name>A0A849VB75_9GAMM</name>
<dbReference type="Proteomes" id="UP000586305">
    <property type="component" value="Unassembled WGS sequence"/>
</dbReference>
<dbReference type="RefSeq" id="WP_171624055.1">
    <property type="nucleotide sequence ID" value="NZ_JABBPG010000001.1"/>
</dbReference>
<evidence type="ECO:0000313" key="1">
    <source>
        <dbReference type="EMBL" id="NOU48941.1"/>
    </source>
</evidence>
<dbReference type="EMBL" id="JABBPG010000001">
    <property type="protein sequence ID" value="NOU48941.1"/>
    <property type="molecule type" value="Genomic_DNA"/>
</dbReference>
<comment type="caution">
    <text evidence="1">The sequence shown here is derived from an EMBL/GenBank/DDBJ whole genome shotgun (WGS) entry which is preliminary data.</text>
</comment>
<evidence type="ECO:0008006" key="3">
    <source>
        <dbReference type="Google" id="ProtNLM"/>
    </source>
</evidence>
<accession>A0A849VB75</accession>
<dbReference type="AlphaFoldDB" id="A0A849VB75"/>
<organism evidence="1 2">
    <name type="scientific">Pseudoalteromonas caenipelagi</name>
    <dbReference type="NCBI Taxonomy" id="2726988"/>
    <lineage>
        <taxon>Bacteria</taxon>
        <taxon>Pseudomonadati</taxon>
        <taxon>Pseudomonadota</taxon>
        <taxon>Gammaproteobacteria</taxon>
        <taxon>Alteromonadales</taxon>
        <taxon>Pseudoalteromonadaceae</taxon>
        <taxon>Pseudoalteromonas</taxon>
    </lineage>
</organism>
<protein>
    <recommendedName>
        <fullName evidence="3">DUF4878 domain-containing protein</fullName>
    </recommendedName>
</protein>
<keyword evidence="2" id="KW-1185">Reference proteome</keyword>
<reference evidence="1 2" key="1">
    <citation type="submission" date="2020-04" db="EMBL/GenBank/DDBJ databases">
        <title>Pseudoalteromonas caenipelagi sp. nov., isolated from a tidal flat.</title>
        <authorList>
            <person name="Park S."/>
            <person name="Yoon J.-H."/>
        </authorList>
    </citation>
    <scope>NUCLEOTIDE SEQUENCE [LARGE SCALE GENOMIC DNA]</scope>
    <source>
        <strain evidence="1 2">JBTF-M23</strain>
    </source>
</reference>
<dbReference type="PROSITE" id="PS51257">
    <property type="entry name" value="PROKAR_LIPOPROTEIN"/>
    <property type="match status" value="1"/>
</dbReference>
<proteinExistence type="predicted"/>
<evidence type="ECO:0000313" key="2">
    <source>
        <dbReference type="Proteomes" id="UP000586305"/>
    </source>
</evidence>